<dbReference type="AlphaFoldDB" id="A0A1I0PQS7"/>
<name>A0A1I0PQS7_9BACT</name>
<dbReference type="Pfam" id="PF06067">
    <property type="entry name" value="DUF932"/>
    <property type="match status" value="1"/>
</dbReference>
<dbReference type="OrthoDB" id="576140at2"/>
<dbReference type="EMBL" id="FOJG01000001">
    <property type="protein sequence ID" value="SEW16653.1"/>
    <property type="molecule type" value="Genomic_DNA"/>
</dbReference>
<dbReference type="InterPro" id="IPR026325">
    <property type="entry name" value="DUF932"/>
</dbReference>
<sequence length="344" mass="38405">MAHEINFNEITGKHSFYARSEKAWHGLGQVKDGYQNSREVIVDAGLDYTVNIAPNTHHVPGFESVVADDSFYTYRTDNGAILGSRIGKKYRVLQNVDAFGFFDAITEGEGILYETAGALGKGERIFITAKLPDYIKVAQDDLIEKYIFLYNSHDGTGSIKIAFTPVRIVCANTLNAAMRNCQNSIEIRHTESAAEKLRKAHTFLGISNQFSAQFEQLMQSWVKVPMTDPQVKRLIEMALCPNKETLTKLQAGQWEEVSTRFKNSVDAAFEYAMCNVTQQMGTTRGTLFGAYNAVTGYFQNVKEYKNTSAKFESIIEGSAFQKGQAAFNMCVNFADLGETALIYN</sequence>
<evidence type="ECO:0000313" key="2">
    <source>
        <dbReference type="Proteomes" id="UP000199310"/>
    </source>
</evidence>
<protein>
    <submittedName>
        <fullName evidence="1">Phage/plasmid-like protein TIGR03299</fullName>
    </submittedName>
</protein>
<proteinExistence type="predicted"/>
<gene>
    <name evidence="1" type="ORF">SAMN04488122_0916</name>
</gene>
<accession>A0A1I0PQS7</accession>
<dbReference type="STRING" id="29529.SAMN04488122_0916"/>
<keyword evidence="2" id="KW-1185">Reference proteome</keyword>
<dbReference type="RefSeq" id="WP_089891160.1">
    <property type="nucleotide sequence ID" value="NZ_FOJG01000001.1"/>
</dbReference>
<dbReference type="Proteomes" id="UP000199310">
    <property type="component" value="Unassembled WGS sequence"/>
</dbReference>
<reference evidence="2" key="1">
    <citation type="submission" date="2016-10" db="EMBL/GenBank/DDBJ databases">
        <authorList>
            <person name="Varghese N."/>
            <person name="Submissions S."/>
        </authorList>
    </citation>
    <scope>NUCLEOTIDE SEQUENCE [LARGE SCALE GENOMIC DNA]</scope>
    <source>
        <strain evidence="2">DSM 3695</strain>
    </source>
</reference>
<evidence type="ECO:0000313" key="1">
    <source>
        <dbReference type="EMBL" id="SEW16653.1"/>
    </source>
</evidence>
<dbReference type="InterPro" id="IPR017686">
    <property type="entry name" value="Phg/plasmid-like_prot"/>
</dbReference>
<dbReference type="NCBIfam" id="TIGR03299">
    <property type="entry name" value="LGT_TIGR03299"/>
    <property type="match status" value="1"/>
</dbReference>
<organism evidence="1 2">
    <name type="scientific">Chitinophaga arvensicola</name>
    <dbReference type="NCBI Taxonomy" id="29529"/>
    <lineage>
        <taxon>Bacteria</taxon>
        <taxon>Pseudomonadati</taxon>
        <taxon>Bacteroidota</taxon>
        <taxon>Chitinophagia</taxon>
        <taxon>Chitinophagales</taxon>
        <taxon>Chitinophagaceae</taxon>
        <taxon>Chitinophaga</taxon>
    </lineage>
</organism>